<dbReference type="EMBL" id="JAXOVC010000003">
    <property type="protein sequence ID" value="KAK4503325.1"/>
    <property type="molecule type" value="Genomic_DNA"/>
</dbReference>
<name>A0ABR0DWR9_ZASCE</name>
<evidence type="ECO:0000313" key="7">
    <source>
        <dbReference type="Proteomes" id="UP001305779"/>
    </source>
</evidence>
<comment type="caution">
    <text evidence="4">The sequence shown here is derived from an EMBL/GenBank/DDBJ whole genome shotgun (WGS) entry which is preliminary data.</text>
</comment>
<protein>
    <recommendedName>
        <fullName evidence="2">methylisocitrate lyase</fullName>
        <ecNumber evidence="2">4.1.3.30</ecNumber>
    </recommendedName>
</protein>
<comment type="similarity">
    <text evidence="1">Belongs to the isocitrate lyase/PEP mutase superfamily. Isocitrate lyase family.</text>
</comment>
<organism evidence="4 7">
    <name type="scientific">Zasmidium cellare</name>
    <name type="common">Wine cellar mold</name>
    <name type="synonym">Racodium cellare</name>
    <dbReference type="NCBI Taxonomy" id="395010"/>
    <lineage>
        <taxon>Eukaryota</taxon>
        <taxon>Fungi</taxon>
        <taxon>Dikarya</taxon>
        <taxon>Ascomycota</taxon>
        <taxon>Pezizomycotina</taxon>
        <taxon>Dothideomycetes</taxon>
        <taxon>Dothideomycetidae</taxon>
        <taxon>Mycosphaerellales</taxon>
        <taxon>Mycosphaerellaceae</taxon>
        <taxon>Zasmidium</taxon>
    </lineage>
</organism>
<dbReference type="InterPro" id="IPR015813">
    <property type="entry name" value="Pyrv/PenolPyrv_kinase-like_dom"/>
</dbReference>
<evidence type="ECO:0000256" key="1">
    <source>
        <dbReference type="ARBA" id="ARBA00005704"/>
    </source>
</evidence>
<dbReference type="PANTHER" id="PTHR21631">
    <property type="entry name" value="ISOCITRATE LYASE/MALATE SYNTHASE"/>
    <property type="match status" value="1"/>
</dbReference>
<evidence type="ECO:0000313" key="4">
    <source>
        <dbReference type="EMBL" id="KAK4493629.1"/>
    </source>
</evidence>
<keyword evidence="7" id="KW-1185">Reference proteome</keyword>
<dbReference type="Gene3D" id="3.20.20.60">
    <property type="entry name" value="Phosphoenolpyruvate-binding domains"/>
    <property type="match status" value="1"/>
</dbReference>
<evidence type="ECO:0000313" key="6">
    <source>
        <dbReference type="EMBL" id="KAK4503325.1"/>
    </source>
</evidence>
<evidence type="ECO:0000256" key="3">
    <source>
        <dbReference type="ARBA" id="ARBA00023239"/>
    </source>
</evidence>
<dbReference type="EC" id="4.1.3.30" evidence="2"/>
<keyword evidence="3" id="KW-0456">Lyase</keyword>
<accession>A0ABR0DWR9</accession>
<gene>
    <name evidence="6" type="ORF">PRZ48_004240</name>
    <name evidence="5" type="ORF">PRZ48_014347</name>
    <name evidence="4" type="ORF">PRZ48_015296</name>
</gene>
<dbReference type="Pfam" id="PF00463">
    <property type="entry name" value="ICL"/>
    <property type="match status" value="1"/>
</dbReference>
<sequence length="265" mass="30106">MKNAFQLFMKMKTGLFFKESSYRHLWKYSEIPALAITTAAVEHFTRHGASQKDIDAYLSKTRTAPNTSITARRRLVEELVDKPFLLSYEVPRTREGFYRFRGSLESSKKRLLAFAPYVELLMAETPTPDVAFARTLARPIQKAHPEKGLVYNLSPSFNWKGFMSPQELKNFTTDLAQCGFVLQIVALAGFHSTARMAAELSSRFKEEGMLAYVELIQQRERGLEIDALTHQKWSGIEYSQGVLNPIRSGNSSTEMTGADNTENQF</sequence>
<evidence type="ECO:0000256" key="2">
    <source>
        <dbReference type="ARBA" id="ARBA00012260"/>
    </source>
</evidence>
<dbReference type="InterPro" id="IPR040442">
    <property type="entry name" value="Pyrv_kinase-like_dom_sf"/>
</dbReference>
<dbReference type="Proteomes" id="UP001305779">
    <property type="component" value="Unassembled WGS sequence"/>
</dbReference>
<dbReference type="InterPro" id="IPR006254">
    <property type="entry name" value="Isocitrate_lyase"/>
</dbReference>
<proteinExistence type="inferred from homology"/>
<dbReference type="EMBL" id="JAXOVC010000016">
    <property type="protein sequence ID" value="KAK4493629.1"/>
    <property type="molecule type" value="Genomic_DNA"/>
</dbReference>
<evidence type="ECO:0000313" key="5">
    <source>
        <dbReference type="EMBL" id="KAK4494991.1"/>
    </source>
</evidence>
<dbReference type="EMBL" id="JAXOVC010000013">
    <property type="protein sequence ID" value="KAK4494991.1"/>
    <property type="molecule type" value="Genomic_DNA"/>
</dbReference>
<dbReference type="PANTHER" id="PTHR21631:SF13">
    <property type="entry name" value="MITOCHONDRIAL 2-METHYLISOCITRATE LYASE ICL2"/>
    <property type="match status" value="1"/>
</dbReference>
<reference evidence="4" key="2">
    <citation type="submission" date="2023-10" db="EMBL/GenBank/DDBJ databases">
        <authorList>
            <person name="Van Westerhoven A."/>
        </authorList>
    </citation>
    <scope>NUCLEOTIDE SEQUENCE</scope>
    <source>
        <strain evidence="4">P124</strain>
    </source>
</reference>
<dbReference type="SUPFAM" id="SSF51621">
    <property type="entry name" value="Phosphoenolpyruvate/pyruvate domain"/>
    <property type="match status" value="1"/>
</dbReference>
<reference evidence="4 7" key="1">
    <citation type="journal article" date="2023" name="G3 (Bethesda)">
        <title>A chromosome-level genome assembly of Zasmidium syzygii isolated from banana leaves.</title>
        <authorList>
            <person name="van Westerhoven A.C."/>
            <person name="Mehrabi R."/>
            <person name="Talebi R."/>
            <person name="Steentjes M.B.F."/>
            <person name="Corcolon B."/>
            <person name="Chong P.A."/>
            <person name="Kema G.H.J."/>
            <person name="Seidl M.F."/>
        </authorList>
    </citation>
    <scope>NUCLEOTIDE SEQUENCE [LARGE SCALE GENOMIC DNA]</scope>
    <source>
        <strain evidence="4 7">P124</strain>
    </source>
</reference>